<dbReference type="PATRIC" id="fig|1492898.3.peg.996"/>
<feature type="domain" description="DinB-like" evidence="5">
    <location>
        <begin position="32"/>
        <end position="166"/>
    </location>
</feature>
<dbReference type="GO" id="GO:0046872">
    <property type="term" value="F:metal ion binding"/>
    <property type="evidence" value="ECO:0007669"/>
    <property type="project" value="UniProtKB-KW"/>
</dbReference>
<evidence type="ECO:0000256" key="2">
    <source>
        <dbReference type="ARBA" id="ARBA00022723"/>
    </source>
</evidence>
<reference evidence="7" key="1">
    <citation type="submission" date="2015-01" db="EMBL/GenBank/DDBJ databases">
        <title>Flavisolibacter sp./LCS9/ whole genome sequencing.</title>
        <authorList>
            <person name="Kim M.K."/>
            <person name="Srinivasan S."/>
            <person name="Lee J.-J."/>
        </authorList>
    </citation>
    <scope>NUCLEOTIDE SEQUENCE [LARGE SCALE GENOMIC DNA]</scope>
    <source>
        <strain evidence="7">LCS9</strain>
    </source>
</reference>
<dbReference type="GO" id="GO:0016787">
    <property type="term" value="F:hydrolase activity"/>
    <property type="evidence" value="ECO:0007669"/>
    <property type="project" value="UniProtKB-KW"/>
</dbReference>
<keyword evidence="7" id="KW-1185">Reference proteome</keyword>
<keyword evidence="3 6" id="KW-0378">Hydrolase</keyword>
<dbReference type="RefSeq" id="WP_066402011.1">
    <property type="nucleotide sequence ID" value="NZ_CP011390.1"/>
</dbReference>
<dbReference type="NCBIfam" id="NF009807">
    <property type="entry name" value="PRK13291.1"/>
    <property type="match status" value="1"/>
</dbReference>
<keyword evidence="4" id="KW-0862">Zinc</keyword>
<organism evidence="6 7">
    <name type="scientific">Flavisolibacter tropicus</name>
    <dbReference type="NCBI Taxonomy" id="1492898"/>
    <lineage>
        <taxon>Bacteria</taxon>
        <taxon>Pseudomonadati</taxon>
        <taxon>Bacteroidota</taxon>
        <taxon>Chitinophagia</taxon>
        <taxon>Chitinophagales</taxon>
        <taxon>Chitinophagaceae</taxon>
        <taxon>Flavisolibacter</taxon>
    </lineage>
</organism>
<keyword evidence="2" id="KW-0479">Metal-binding</keyword>
<dbReference type="SUPFAM" id="SSF109854">
    <property type="entry name" value="DinB/YfiT-like putative metalloenzymes"/>
    <property type="match status" value="1"/>
</dbReference>
<dbReference type="STRING" id="1492898.SY85_04550"/>
<dbReference type="InterPro" id="IPR024775">
    <property type="entry name" value="DinB-like"/>
</dbReference>
<name>A0A172TSB2_9BACT</name>
<reference evidence="6 7" key="2">
    <citation type="journal article" date="2016" name="Int. J. Syst. Evol. Microbiol.">
        <title>Flavisolibacter tropicus sp. nov., isolated from tropical soil.</title>
        <authorList>
            <person name="Lee J.J."/>
            <person name="Kang M.S."/>
            <person name="Kim G.S."/>
            <person name="Lee C.S."/>
            <person name="Lim S."/>
            <person name="Lee J."/>
            <person name="Roh S.H."/>
            <person name="Kang H."/>
            <person name="Ha J.M."/>
            <person name="Bae S."/>
            <person name="Jung H.Y."/>
            <person name="Kim M.K."/>
        </authorList>
    </citation>
    <scope>NUCLEOTIDE SEQUENCE [LARGE SCALE GENOMIC DNA]</scope>
    <source>
        <strain evidence="6 7">LCS9</strain>
    </source>
</reference>
<dbReference type="Gene3D" id="1.20.120.450">
    <property type="entry name" value="dinb family like domain"/>
    <property type="match status" value="1"/>
</dbReference>
<dbReference type="InterPro" id="IPR023774">
    <property type="entry name" value="Put_metal_dep_hydrolase_YfiT"/>
</dbReference>
<evidence type="ECO:0000259" key="5">
    <source>
        <dbReference type="Pfam" id="PF12867"/>
    </source>
</evidence>
<dbReference type="AlphaFoldDB" id="A0A172TSB2"/>
<protein>
    <submittedName>
        <fullName evidence="6">Metal-dependent hydrolase</fullName>
    </submittedName>
</protein>
<evidence type="ECO:0000256" key="1">
    <source>
        <dbReference type="ARBA" id="ARBA00022490"/>
    </source>
</evidence>
<evidence type="ECO:0000256" key="3">
    <source>
        <dbReference type="ARBA" id="ARBA00022801"/>
    </source>
</evidence>
<dbReference type="InterPro" id="IPR034660">
    <property type="entry name" value="DinB/YfiT-like"/>
</dbReference>
<keyword evidence="1" id="KW-0963">Cytoplasm</keyword>
<dbReference type="Pfam" id="PF12867">
    <property type="entry name" value="DinB_2"/>
    <property type="match status" value="1"/>
</dbReference>
<gene>
    <name evidence="6" type="ORF">SY85_04550</name>
</gene>
<accession>A0A172TSB2</accession>
<evidence type="ECO:0000313" key="6">
    <source>
        <dbReference type="EMBL" id="ANE49868.1"/>
    </source>
</evidence>
<evidence type="ECO:0000256" key="4">
    <source>
        <dbReference type="ARBA" id="ARBA00022833"/>
    </source>
</evidence>
<dbReference type="HAMAP" id="MF_01256">
    <property type="entry name" value="YfiT_hydrol"/>
    <property type="match status" value="1"/>
</dbReference>
<dbReference type="KEGG" id="fla:SY85_04550"/>
<sequence>MQTDPRYPVGQYEPRPFSEEQKEQWLADIRFLPQALENAVVNLDEQQLQTPYREGGWTVHQLVHHVADSHMNAYIRFKLGFTEVDPTIKPYEEKLWAITKDVENLPINISLTLLFALHQRWYEFLKFFTDADWQRTVYHPESKKTMTLWYLLGMYAWHSRHHTAHITSLREQKGWS</sequence>
<dbReference type="OrthoDB" id="9796039at2"/>
<evidence type="ECO:0000313" key="7">
    <source>
        <dbReference type="Proteomes" id="UP000077177"/>
    </source>
</evidence>
<proteinExistence type="inferred from homology"/>
<dbReference type="EMBL" id="CP011390">
    <property type="protein sequence ID" value="ANE49868.1"/>
    <property type="molecule type" value="Genomic_DNA"/>
</dbReference>
<dbReference type="Proteomes" id="UP000077177">
    <property type="component" value="Chromosome"/>
</dbReference>